<feature type="region of interest" description="Disordered" evidence="5">
    <location>
        <begin position="1"/>
        <end position="74"/>
    </location>
</feature>
<feature type="region of interest" description="Disordered" evidence="5">
    <location>
        <begin position="241"/>
        <end position="276"/>
    </location>
</feature>
<keyword evidence="2" id="KW-0812">Transmembrane</keyword>
<keyword evidence="3" id="KW-1133">Transmembrane helix</keyword>
<feature type="region of interest" description="Disordered" evidence="5">
    <location>
        <begin position="315"/>
        <end position="335"/>
    </location>
</feature>
<feature type="non-terminal residue" evidence="6">
    <location>
        <position position="1"/>
    </location>
</feature>
<gene>
    <name evidence="6" type="ORF">PCOR1329_LOCUS66449</name>
</gene>
<feature type="compositionally biased region" description="Basic residues" evidence="5">
    <location>
        <begin position="58"/>
        <end position="70"/>
    </location>
</feature>
<name>A0ABN9WDV1_9DINO</name>
<evidence type="ECO:0000256" key="1">
    <source>
        <dbReference type="ARBA" id="ARBA00004141"/>
    </source>
</evidence>
<feature type="compositionally biased region" description="Basic residues" evidence="5">
    <location>
        <begin position="12"/>
        <end position="32"/>
    </location>
</feature>
<evidence type="ECO:0000313" key="7">
    <source>
        <dbReference type="Proteomes" id="UP001189429"/>
    </source>
</evidence>
<proteinExistence type="predicted"/>
<feature type="compositionally biased region" description="Basic and acidic residues" evidence="5">
    <location>
        <begin position="1"/>
        <end position="11"/>
    </location>
</feature>
<evidence type="ECO:0000313" key="6">
    <source>
        <dbReference type="EMBL" id="CAK0884542.1"/>
    </source>
</evidence>
<dbReference type="EMBL" id="CAUYUJ010018560">
    <property type="protein sequence ID" value="CAK0884542.1"/>
    <property type="molecule type" value="Genomic_DNA"/>
</dbReference>
<protein>
    <submittedName>
        <fullName evidence="6">Uncharacterized protein</fullName>
    </submittedName>
</protein>
<reference evidence="6" key="1">
    <citation type="submission" date="2023-10" db="EMBL/GenBank/DDBJ databases">
        <authorList>
            <person name="Chen Y."/>
            <person name="Shah S."/>
            <person name="Dougan E. K."/>
            <person name="Thang M."/>
            <person name="Chan C."/>
        </authorList>
    </citation>
    <scope>NUCLEOTIDE SEQUENCE [LARGE SCALE GENOMIC DNA]</scope>
</reference>
<accession>A0ABN9WDV1</accession>
<evidence type="ECO:0000256" key="2">
    <source>
        <dbReference type="ARBA" id="ARBA00022692"/>
    </source>
</evidence>
<keyword evidence="4" id="KW-0472">Membrane</keyword>
<evidence type="ECO:0000256" key="5">
    <source>
        <dbReference type="SAM" id="MobiDB-lite"/>
    </source>
</evidence>
<evidence type="ECO:0000256" key="3">
    <source>
        <dbReference type="ARBA" id="ARBA00022989"/>
    </source>
</evidence>
<keyword evidence="7" id="KW-1185">Reference proteome</keyword>
<dbReference type="Proteomes" id="UP001189429">
    <property type="component" value="Unassembled WGS sequence"/>
</dbReference>
<dbReference type="InterPro" id="IPR023271">
    <property type="entry name" value="Aquaporin-like"/>
</dbReference>
<feature type="compositionally biased region" description="Basic residues" evidence="5">
    <location>
        <begin position="266"/>
        <end position="276"/>
    </location>
</feature>
<sequence length="417" mass="44642">SRSGRAAEPRARRPRPPYGGRRRRRRGRRRAQRAGGRAARGCGLSGLPPLRPDPRGPRALRRRGPARARPRPLPARTRGELPIVVLLTYTPGVWIGVAAWWQEWLWHVAGCIAADWLAGGPHVSPGASLAALALGMADYPEFLCRFGGQVAGALLAWPFCGIIGAPLGLKPLGGPSFDPALLPLEQAALYEASAAFLLNLAVLSLNHAERLVPLRRFYLLKAGLTAAVIRVMLQAHRPTGPAMSAEAPVAPEGPVSRTSDAEQRGRLHRHSRARYQRKVARERPLLRRGVSRAKGGGSRPALRARSMPTSALLCRRGRRRASAGRPARAALRVRREPPPSPAFAFAYASFSSSAPSGPRGSWAPPDSLEHYACYWGASLGGALAAACVFAHGTGRPLFGAAPRAAGAACAERKPKQL</sequence>
<dbReference type="SUPFAM" id="SSF81338">
    <property type="entry name" value="Aquaporin-like"/>
    <property type="match status" value="1"/>
</dbReference>
<comment type="caution">
    <text evidence="6">The sequence shown here is derived from an EMBL/GenBank/DDBJ whole genome shotgun (WGS) entry which is preliminary data.</text>
</comment>
<comment type="subcellular location">
    <subcellularLocation>
        <location evidence="1">Membrane</location>
        <topology evidence="1">Multi-pass membrane protein</topology>
    </subcellularLocation>
</comment>
<evidence type="ECO:0000256" key="4">
    <source>
        <dbReference type="ARBA" id="ARBA00023136"/>
    </source>
</evidence>
<organism evidence="6 7">
    <name type="scientific">Prorocentrum cordatum</name>
    <dbReference type="NCBI Taxonomy" id="2364126"/>
    <lineage>
        <taxon>Eukaryota</taxon>
        <taxon>Sar</taxon>
        <taxon>Alveolata</taxon>
        <taxon>Dinophyceae</taxon>
        <taxon>Prorocentrales</taxon>
        <taxon>Prorocentraceae</taxon>
        <taxon>Prorocentrum</taxon>
    </lineage>
</organism>